<sequence length="125" mass="13989">MKTRTIQLMAGLTGLGLALAAQAQLKDEHQRADIESPEQYEVILENDQVLVLKMVLEPGEADITHRHNDETVYFEKGGDLTITENGLATKMVIPDGFVMWHQAWTHQVTNSGDTQVTAFIVEQKK</sequence>
<organism evidence="2 3">
    <name type="scientific">Shewanella eurypsychrophilus</name>
    <dbReference type="NCBI Taxonomy" id="2593656"/>
    <lineage>
        <taxon>Bacteria</taxon>
        <taxon>Pseudomonadati</taxon>
        <taxon>Pseudomonadota</taxon>
        <taxon>Gammaproteobacteria</taxon>
        <taxon>Alteromonadales</taxon>
        <taxon>Shewanellaceae</taxon>
        <taxon>Shewanella</taxon>
    </lineage>
</organism>
<gene>
    <name evidence="2" type="ORF">FM038_007890</name>
</gene>
<evidence type="ECO:0008006" key="4">
    <source>
        <dbReference type="Google" id="ProtNLM"/>
    </source>
</evidence>
<dbReference type="EMBL" id="CP045503">
    <property type="protein sequence ID" value="QPG57365.1"/>
    <property type="molecule type" value="Genomic_DNA"/>
</dbReference>
<keyword evidence="3" id="KW-1185">Reference proteome</keyword>
<name>A0ABX6V726_9GAMM</name>
<dbReference type="InterPro" id="IPR011051">
    <property type="entry name" value="RmlC_Cupin_sf"/>
</dbReference>
<dbReference type="Gene3D" id="2.60.120.10">
    <property type="entry name" value="Jelly Rolls"/>
    <property type="match status" value="1"/>
</dbReference>
<dbReference type="InterPro" id="IPR014710">
    <property type="entry name" value="RmlC-like_jellyroll"/>
</dbReference>
<evidence type="ECO:0000313" key="3">
    <source>
        <dbReference type="Proteomes" id="UP000316416"/>
    </source>
</evidence>
<dbReference type="SUPFAM" id="SSF51182">
    <property type="entry name" value="RmlC-like cupins"/>
    <property type="match status" value="1"/>
</dbReference>
<keyword evidence="1" id="KW-0732">Signal</keyword>
<dbReference type="RefSeq" id="WP_142872728.1">
    <property type="nucleotide sequence ID" value="NZ_CP045503.2"/>
</dbReference>
<protein>
    <recommendedName>
        <fullName evidence="4">Cupin 2 conserved barrel domain-containing protein</fullName>
    </recommendedName>
</protein>
<proteinExistence type="predicted"/>
<feature type="signal peptide" evidence="1">
    <location>
        <begin position="1"/>
        <end position="23"/>
    </location>
</feature>
<accession>A0ABX6V726</accession>
<evidence type="ECO:0000313" key="2">
    <source>
        <dbReference type="EMBL" id="QPG57365.1"/>
    </source>
</evidence>
<dbReference type="Proteomes" id="UP000316416">
    <property type="component" value="Chromosome"/>
</dbReference>
<reference evidence="2" key="1">
    <citation type="submission" date="2021-07" db="EMBL/GenBank/DDBJ databases">
        <title>Shewanella sp. YLB-07 whole genome sequence.</title>
        <authorList>
            <person name="Yu L."/>
        </authorList>
    </citation>
    <scope>NUCLEOTIDE SEQUENCE</scope>
    <source>
        <strain evidence="2">YLB-08</strain>
    </source>
</reference>
<evidence type="ECO:0000256" key="1">
    <source>
        <dbReference type="SAM" id="SignalP"/>
    </source>
</evidence>
<feature type="chain" id="PRO_5045894474" description="Cupin 2 conserved barrel domain-containing protein" evidence="1">
    <location>
        <begin position="24"/>
        <end position="125"/>
    </location>
</feature>